<dbReference type="CDD" id="cd09279">
    <property type="entry name" value="RNase_HI_like"/>
    <property type="match status" value="1"/>
</dbReference>
<accession>A0AAV5IIQ8</accession>
<feature type="domain" description="RNase H type-1" evidence="2">
    <location>
        <begin position="1208"/>
        <end position="1336"/>
    </location>
</feature>
<gene>
    <name evidence="4" type="ORF">SLEP1_g10860</name>
</gene>
<evidence type="ECO:0000313" key="5">
    <source>
        <dbReference type="Proteomes" id="UP001054252"/>
    </source>
</evidence>
<dbReference type="SUPFAM" id="SSF56672">
    <property type="entry name" value="DNA/RNA polymerases"/>
    <property type="match status" value="1"/>
</dbReference>
<protein>
    <submittedName>
        <fullName evidence="4">Uncharacterized protein</fullName>
    </submittedName>
</protein>
<dbReference type="InterPro" id="IPR050951">
    <property type="entry name" value="Retrovirus_Pol_polyprotein"/>
</dbReference>
<dbReference type="Pfam" id="PF00665">
    <property type="entry name" value="rve"/>
    <property type="match status" value="1"/>
</dbReference>
<dbReference type="Gene3D" id="3.30.70.270">
    <property type="match status" value="2"/>
</dbReference>
<keyword evidence="5" id="KW-1185">Reference proteome</keyword>
<dbReference type="PROSITE" id="PS50994">
    <property type="entry name" value="INTEGRASE"/>
    <property type="match status" value="1"/>
</dbReference>
<dbReference type="InterPro" id="IPR043128">
    <property type="entry name" value="Rev_trsase/Diguanyl_cyclase"/>
</dbReference>
<feature type="region of interest" description="Disordered" evidence="1">
    <location>
        <begin position="1"/>
        <end position="66"/>
    </location>
</feature>
<feature type="compositionally biased region" description="Basic and acidic residues" evidence="1">
    <location>
        <begin position="51"/>
        <end position="61"/>
    </location>
</feature>
<name>A0AAV5IIQ8_9ROSI</name>
<dbReference type="GO" id="GO:0004523">
    <property type="term" value="F:RNA-DNA hybrid ribonuclease activity"/>
    <property type="evidence" value="ECO:0007669"/>
    <property type="project" value="InterPro"/>
</dbReference>
<dbReference type="Gene3D" id="3.10.10.10">
    <property type="entry name" value="HIV Type 1 Reverse Transcriptase, subunit A, domain 1"/>
    <property type="match status" value="1"/>
</dbReference>
<dbReference type="InterPro" id="IPR012337">
    <property type="entry name" value="RNaseH-like_sf"/>
</dbReference>
<dbReference type="InterPro" id="IPR002156">
    <property type="entry name" value="RNaseH_domain"/>
</dbReference>
<dbReference type="PANTHER" id="PTHR37984:SF5">
    <property type="entry name" value="PROTEIN NYNRIN-LIKE"/>
    <property type="match status" value="1"/>
</dbReference>
<evidence type="ECO:0000259" key="2">
    <source>
        <dbReference type="PROSITE" id="PS50879"/>
    </source>
</evidence>
<dbReference type="PANTHER" id="PTHR37984">
    <property type="entry name" value="PROTEIN CBG26694"/>
    <property type="match status" value="1"/>
</dbReference>
<dbReference type="InterPro" id="IPR043502">
    <property type="entry name" value="DNA/RNA_pol_sf"/>
</dbReference>
<feature type="region of interest" description="Disordered" evidence="1">
    <location>
        <begin position="560"/>
        <end position="664"/>
    </location>
</feature>
<proteinExistence type="predicted"/>
<feature type="domain" description="Integrase catalytic" evidence="3">
    <location>
        <begin position="1383"/>
        <end position="1550"/>
    </location>
</feature>
<feature type="compositionally biased region" description="Basic and acidic residues" evidence="1">
    <location>
        <begin position="1"/>
        <end position="28"/>
    </location>
</feature>
<dbReference type="Gene3D" id="3.30.420.10">
    <property type="entry name" value="Ribonuclease H-like superfamily/Ribonuclease H"/>
    <property type="match status" value="2"/>
</dbReference>
<sequence length="1640" mass="186653">MPPRKSRDKEVQPAQAEHADDSPLHSEGENDPITFLPVSPLAERSYGNPVFKEKEADRGGDFTESSNVFRGMTEHLDLAFKEQNQAMRRLVDSQAESSRHQEELIGQCIEDMRQVFEEGTRVMQETGEESRRTLQAVSEQVVEQVRQPRLEIPPPVQNFFMGEGQRQHEPMEAVAPVANHGHQPQHRYIPPSRRGNVGPHHQPYPRDFFQPQVPPAQPIQHGLQNQPAQLFNRDQLIDLVQETYGPALRPLVHPAYRKPYPDVIDHENPSPRGFKVPEFTLFSGEVGQSTIEHIGRFTIQCGEASGDDNLKLRLFPSSLTGTALTCVYGRLVEEFVKLAQNGLDIELRKKFEGMEFRDFYELSYKVARYENLLKEDVQKKAASHGTYYSDPNFDLDVAEVVTDKPVVCLDLVRPTHQPETSVRHYVGKVGKQYTFDVLKASDIFDYLKESGLIKLPPGHKIPTAAEIGARDYCKFHNSWKHSTDNCLIFHNVLQEKIDKGILKFPNKAKETMGVDADPFPTVSVGVNDANLRSVARNRSLHYAQRNLATKDLRWVLEAQRSRHSRSVKSNQQRLGGQGRIIVTRSFSPESTRPHSEGTKPPRMVKPPLRSPSRQWEKVSHPKFLTQNPRTLRRRLQRKKAEERKRQQKQTEAEGSSSRRPRQPTKRNMVWVASIIVSPDGVLKATFEAQEQFENRGAESKEDGTIHFGEFLVNLSCLVLTLPLVFQAKKEKEPIICEFPEQIEEEVIIVPAQDDEEEDMADKIVRVLVDNGAAVNVFPTCKLYKIGKSRDDLVHTEVTIMGNKTLMFAFFVVDTVATYNALLGRDWIHSSWCVPSSLHQKLIFWNGGKVEVVSADDKPFSANTHLVEARYYEEDIGKRKAMLEITKKLAAYFAEKAVQVDRSEIVHEGEEADQGDEITLEELDLAPAKLDDLKAEVQDPLEEINLGFESEPKDYLEMPGLDHKLVEHKLPIAEGFRSYKQPPRRMSAEATLKVKEEIERLVNAGFIRTCRYAEWLSNVMHVLKKNGKLRVCVDFRNLNLATPKDEYPMPIADLLVDGVALHKILSFMDGHSGYNQIFITDADVPKTAFRCPVKSHGEADRLVHLKKAFERMRQHGLKMNPLKCAFGVSAGNFLGYLVHERGLEVDKNKARAVIKVKPPQNKKELQRFLGQLNFLRRFISNLAGKTRAFSPLLKLKSEADFKWEEHHQSAFDMIKRTKTMSGAGVVVISPSGLKTQMSFQLDFDCTNNQAEYEALIIGLEMLVELKVSMVEVIGDSQLVLKQLSGEYKCTSLALAPYFALAVQLLEEFDDVSIRHVPKDQNYEANEMAQIALGKAMMNYCYVVWVQMKVSKCCLMSMMGFVGCKSYQIYGPLQRVLASELNSIVKPWPFRGWAIDLIGKVYPPSSKGHSFIIVATDYFTKWVEAKPMKKVDQYDVIKFIKEDIIHRFGLLETITTDQGTVFVSHQVEAFAKEMGFHLLNSTPHYAQANGQAEASNKVVINLLEKMVDDNPRRWHELLEYDEAMMLELEDLEDTRLAALDRLQAQKLKIAKSYNKRVKGKNLAVGDLVWKAILPLGKKDHRFGKWSPNWDGPFQIHEVLRGGAYWLESLDGELHPRKINGIYLKPYYPTVWEARGLKSPEAV</sequence>
<evidence type="ECO:0000259" key="3">
    <source>
        <dbReference type="PROSITE" id="PS50994"/>
    </source>
</evidence>
<comment type="caution">
    <text evidence="4">The sequence shown here is derived from an EMBL/GenBank/DDBJ whole genome shotgun (WGS) entry which is preliminary data.</text>
</comment>
<dbReference type="InterPro" id="IPR001584">
    <property type="entry name" value="Integrase_cat-core"/>
</dbReference>
<reference evidence="4 5" key="1">
    <citation type="journal article" date="2021" name="Commun. Biol.">
        <title>The genome of Shorea leprosula (Dipterocarpaceae) highlights the ecological relevance of drought in aseasonal tropical rainforests.</title>
        <authorList>
            <person name="Ng K.K.S."/>
            <person name="Kobayashi M.J."/>
            <person name="Fawcett J.A."/>
            <person name="Hatakeyama M."/>
            <person name="Paape T."/>
            <person name="Ng C.H."/>
            <person name="Ang C.C."/>
            <person name="Tnah L.H."/>
            <person name="Lee C.T."/>
            <person name="Nishiyama T."/>
            <person name="Sese J."/>
            <person name="O'Brien M.J."/>
            <person name="Copetti D."/>
            <person name="Mohd Noor M.I."/>
            <person name="Ong R.C."/>
            <person name="Putra M."/>
            <person name="Sireger I.Z."/>
            <person name="Indrioko S."/>
            <person name="Kosugi Y."/>
            <person name="Izuno A."/>
            <person name="Isagi Y."/>
            <person name="Lee S.L."/>
            <person name="Shimizu K.K."/>
        </authorList>
    </citation>
    <scope>NUCLEOTIDE SEQUENCE [LARGE SCALE GENOMIC DNA]</scope>
    <source>
        <strain evidence="4">214</strain>
    </source>
</reference>
<dbReference type="InterPro" id="IPR036397">
    <property type="entry name" value="RNaseH_sf"/>
</dbReference>
<dbReference type="CDD" id="cd01647">
    <property type="entry name" value="RT_LTR"/>
    <property type="match status" value="1"/>
</dbReference>
<dbReference type="EMBL" id="BPVZ01000011">
    <property type="protein sequence ID" value="GKU97768.1"/>
    <property type="molecule type" value="Genomic_DNA"/>
</dbReference>
<evidence type="ECO:0000313" key="4">
    <source>
        <dbReference type="EMBL" id="GKU97768.1"/>
    </source>
</evidence>
<dbReference type="Proteomes" id="UP001054252">
    <property type="component" value="Unassembled WGS sequence"/>
</dbReference>
<dbReference type="Pfam" id="PF13456">
    <property type="entry name" value="RVT_3"/>
    <property type="match status" value="1"/>
</dbReference>
<dbReference type="GO" id="GO:0015074">
    <property type="term" value="P:DNA integration"/>
    <property type="evidence" value="ECO:0007669"/>
    <property type="project" value="InterPro"/>
</dbReference>
<feature type="compositionally biased region" description="Basic and acidic residues" evidence="1">
    <location>
        <begin position="638"/>
        <end position="651"/>
    </location>
</feature>
<organism evidence="4 5">
    <name type="scientific">Rubroshorea leprosula</name>
    <dbReference type="NCBI Taxonomy" id="152421"/>
    <lineage>
        <taxon>Eukaryota</taxon>
        <taxon>Viridiplantae</taxon>
        <taxon>Streptophyta</taxon>
        <taxon>Embryophyta</taxon>
        <taxon>Tracheophyta</taxon>
        <taxon>Spermatophyta</taxon>
        <taxon>Magnoliopsida</taxon>
        <taxon>eudicotyledons</taxon>
        <taxon>Gunneridae</taxon>
        <taxon>Pentapetalae</taxon>
        <taxon>rosids</taxon>
        <taxon>malvids</taxon>
        <taxon>Malvales</taxon>
        <taxon>Dipterocarpaceae</taxon>
        <taxon>Rubroshorea</taxon>
    </lineage>
</organism>
<dbReference type="PROSITE" id="PS50879">
    <property type="entry name" value="RNASE_H_1"/>
    <property type="match status" value="1"/>
</dbReference>
<evidence type="ECO:0000256" key="1">
    <source>
        <dbReference type="SAM" id="MobiDB-lite"/>
    </source>
</evidence>
<dbReference type="GO" id="GO:0003676">
    <property type="term" value="F:nucleic acid binding"/>
    <property type="evidence" value="ECO:0007669"/>
    <property type="project" value="InterPro"/>
</dbReference>
<dbReference type="SUPFAM" id="SSF53098">
    <property type="entry name" value="Ribonuclease H-like"/>
    <property type="match status" value="1"/>
</dbReference>